<evidence type="ECO:0000259" key="1">
    <source>
        <dbReference type="Pfam" id="PF13422"/>
    </source>
</evidence>
<evidence type="ECO:0000313" key="2">
    <source>
        <dbReference type="EMBL" id="KAK5201397.1"/>
    </source>
</evidence>
<proteinExistence type="predicted"/>
<feature type="non-terminal residue" evidence="2">
    <location>
        <position position="1"/>
    </location>
</feature>
<dbReference type="InterPro" id="IPR025183">
    <property type="entry name" value="DUF4110"/>
</dbReference>
<accession>A0ABR0LPF3</accession>
<protein>
    <submittedName>
        <fullName evidence="2">Kelch repeat-containing protein 3</fullName>
    </submittedName>
</protein>
<sequence>WQDVVIEDLKYKYGGEQKSVKEIRKSAFDRAEEKWWDCREEIRALEDEQEEAGIGEVVSIADRGSDAAAGGAGRRR</sequence>
<organism evidence="2 3">
    <name type="scientific">Cryomyces antarcticus</name>
    <dbReference type="NCBI Taxonomy" id="329879"/>
    <lineage>
        <taxon>Eukaryota</taxon>
        <taxon>Fungi</taxon>
        <taxon>Dikarya</taxon>
        <taxon>Ascomycota</taxon>
        <taxon>Pezizomycotina</taxon>
        <taxon>Dothideomycetes</taxon>
        <taxon>Dothideomycetes incertae sedis</taxon>
        <taxon>Cryomyces</taxon>
    </lineage>
</organism>
<feature type="domain" description="DUF4110" evidence="1">
    <location>
        <begin position="1"/>
        <end position="65"/>
    </location>
</feature>
<reference evidence="2 3" key="1">
    <citation type="submission" date="2023-08" db="EMBL/GenBank/DDBJ databases">
        <title>Black Yeasts Isolated from many extreme environments.</title>
        <authorList>
            <person name="Coleine C."/>
            <person name="Stajich J.E."/>
            <person name="Selbmann L."/>
        </authorList>
    </citation>
    <scope>NUCLEOTIDE SEQUENCE [LARGE SCALE GENOMIC DNA]</scope>
    <source>
        <strain evidence="2 3">CCFEE 536</strain>
    </source>
</reference>
<dbReference type="Proteomes" id="UP001357485">
    <property type="component" value="Unassembled WGS sequence"/>
</dbReference>
<comment type="caution">
    <text evidence="2">The sequence shown here is derived from an EMBL/GenBank/DDBJ whole genome shotgun (WGS) entry which is preliminary data.</text>
</comment>
<gene>
    <name evidence="2" type="primary">KEL3_1</name>
    <name evidence="2" type="ORF">LTR16_002829</name>
</gene>
<dbReference type="Pfam" id="PF13422">
    <property type="entry name" value="DUF4110"/>
    <property type="match status" value="1"/>
</dbReference>
<evidence type="ECO:0000313" key="3">
    <source>
        <dbReference type="Proteomes" id="UP001357485"/>
    </source>
</evidence>
<dbReference type="EMBL" id="JAVRRA010016659">
    <property type="protein sequence ID" value="KAK5201397.1"/>
    <property type="molecule type" value="Genomic_DNA"/>
</dbReference>
<name>A0ABR0LPF3_9PEZI</name>
<keyword evidence="3" id="KW-1185">Reference proteome</keyword>